<dbReference type="PROSITE" id="PS51002">
    <property type="entry name" value="CYTB_NTER"/>
    <property type="match status" value="1"/>
</dbReference>
<dbReference type="InterPro" id="IPR005797">
    <property type="entry name" value="Cyt_b/b6_N"/>
</dbReference>
<evidence type="ECO:0000259" key="21">
    <source>
        <dbReference type="PROSITE" id="PS51002"/>
    </source>
</evidence>
<feature type="binding site" evidence="18">
    <location>
        <position position="201"/>
    </location>
    <ligand>
        <name>a ubiquinone</name>
        <dbReference type="ChEBI" id="CHEBI:16389"/>
    </ligand>
</feature>
<evidence type="ECO:0000256" key="13">
    <source>
        <dbReference type="ARBA" id="ARBA00023004"/>
    </source>
</evidence>
<evidence type="ECO:0000256" key="10">
    <source>
        <dbReference type="ARBA" id="ARBA00022792"/>
    </source>
</evidence>
<evidence type="ECO:0000256" key="14">
    <source>
        <dbReference type="ARBA" id="ARBA00023075"/>
    </source>
</evidence>
<dbReference type="FunFam" id="1.20.810.10:FF:000002">
    <property type="entry name" value="Cytochrome b"/>
    <property type="match status" value="1"/>
</dbReference>
<geneLocation type="mitochondrion" evidence="23"/>
<dbReference type="GO" id="GO:0006122">
    <property type="term" value="P:mitochondrial electron transport, ubiquinol to cytochrome c"/>
    <property type="evidence" value="ECO:0007669"/>
    <property type="project" value="TreeGrafter"/>
</dbReference>
<comment type="similarity">
    <text evidence="17 20">Belongs to the cytochrome b family.</text>
</comment>
<dbReference type="InterPro" id="IPR048259">
    <property type="entry name" value="Cytochrome_b_N_euk/bac"/>
</dbReference>
<keyword evidence="12 20" id="KW-1133">Transmembrane helix</keyword>
<reference evidence="23" key="1">
    <citation type="submission" date="2012-02" db="EMBL/GenBank/DDBJ databases">
        <authorList>
            <person name="Kong X."/>
            <person name="Shi W."/>
        </authorList>
    </citation>
    <scope>NUCLEOTIDE SEQUENCE</scope>
</reference>
<dbReference type="PIRSF" id="PIRSF038885">
    <property type="entry name" value="COB"/>
    <property type="match status" value="1"/>
</dbReference>
<accession>A0A0A6Z561</accession>
<dbReference type="RefSeq" id="YP_009111439.1">
    <property type="nucleotide sequence ID" value="NC_025903.1"/>
</dbReference>
<dbReference type="CDD" id="cd00284">
    <property type="entry name" value="Cytochrome_b_N"/>
    <property type="match status" value="1"/>
</dbReference>
<dbReference type="CTD" id="4519"/>
<feature type="domain" description="Cytochrome b/b6 C-terminal region profile" evidence="22">
    <location>
        <begin position="210"/>
        <end position="380"/>
    </location>
</feature>
<evidence type="ECO:0000256" key="3">
    <source>
        <dbReference type="ARBA" id="ARBA00011660"/>
    </source>
</evidence>
<evidence type="ECO:0000256" key="15">
    <source>
        <dbReference type="ARBA" id="ARBA00023128"/>
    </source>
</evidence>
<feature type="transmembrane region" description="Helical" evidence="20">
    <location>
        <begin position="140"/>
        <end position="158"/>
    </location>
</feature>
<dbReference type="EMBL" id="JQ700101">
    <property type="protein sequence ID" value="AFE62081.1"/>
    <property type="molecule type" value="Genomic_DNA"/>
</dbReference>
<feature type="transmembrane region" description="Helical" evidence="20">
    <location>
        <begin position="178"/>
        <end position="200"/>
    </location>
</feature>
<evidence type="ECO:0000256" key="9">
    <source>
        <dbReference type="ARBA" id="ARBA00022723"/>
    </source>
</evidence>
<evidence type="ECO:0000259" key="22">
    <source>
        <dbReference type="PROSITE" id="PS51003"/>
    </source>
</evidence>
<feature type="binding site" description="axial binding residue" evidence="19">
    <location>
        <position position="83"/>
    </location>
    <ligand>
        <name>heme b</name>
        <dbReference type="ChEBI" id="CHEBI:60344"/>
        <label>b562</label>
    </ligand>
    <ligandPart>
        <name>Fe</name>
        <dbReference type="ChEBI" id="CHEBI:18248"/>
    </ligandPart>
</feature>
<keyword evidence="8 20" id="KW-0812">Transmembrane</keyword>
<dbReference type="InterPro" id="IPR036150">
    <property type="entry name" value="Cyt_b/b6_C_sf"/>
</dbReference>
<dbReference type="Gene3D" id="1.20.810.10">
    <property type="entry name" value="Cytochrome Bc1 Complex, Chain C"/>
    <property type="match status" value="1"/>
</dbReference>
<dbReference type="Pfam" id="PF00033">
    <property type="entry name" value="Cytochrome_B"/>
    <property type="match status" value="1"/>
</dbReference>
<dbReference type="Pfam" id="PF00032">
    <property type="entry name" value="Cytochrom_B_C"/>
    <property type="match status" value="1"/>
</dbReference>
<keyword evidence="7 20" id="KW-0679">Respiratory chain</keyword>
<keyword evidence="13 19" id="KW-0408">Iron</keyword>
<evidence type="ECO:0000256" key="12">
    <source>
        <dbReference type="ARBA" id="ARBA00022989"/>
    </source>
</evidence>
<evidence type="ECO:0000256" key="7">
    <source>
        <dbReference type="ARBA" id="ARBA00022660"/>
    </source>
</evidence>
<feature type="transmembrane region" description="Helical" evidence="20">
    <location>
        <begin position="347"/>
        <end position="372"/>
    </location>
</feature>
<feature type="binding site" description="axial binding residue" evidence="19">
    <location>
        <position position="97"/>
    </location>
    <ligand>
        <name>heme b</name>
        <dbReference type="ChEBI" id="CHEBI:60344"/>
        <label>b566</label>
    </ligand>
    <ligandPart>
        <name>Fe</name>
        <dbReference type="ChEBI" id="CHEBI:18248"/>
    </ligandPart>
</feature>
<keyword evidence="14" id="KW-0830">Ubiquinone</keyword>
<keyword evidence="15 20" id="KW-0496">Mitochondrion</keyword>
<dbReference type="CDD" id="cd00290">
    <property type="entry name" value="cytochrome_b_C"/>
    <property type="match status" value="1"/>
</dbReference>
<dbReference type="SUPFAM" id="SSF81342">
    <property type="entry name" value="Transmembrane di-heme cytochromes"/>
    <property type="match status" value="1"/>
</dbReference>
<dbReference type="InterPro" id="IPR005798">
    <property type="entry name" value="Cyt_b/b6_C"/>
</dbReference>
<keyword evidence="6 19" id="KW-0349">Heme</keyword>
<feature type="domain" description="Cytochrome b/b6 N-terminal region profile" evidence="21">
    <location>
        <begin position="1"/>
        <end position="209"/>
    </location>
</feature>
<evidence type="ECO:0000256" key="2">
    <source>
        <dbReference type="ARBA" id="ARBA00004448"/>
    </source>
</evidence>
<dbReference type="PANTHER" id="PTHR19271:SF16">
    <property type="entry name" value="CYTOCHROME B"/>
    <property type="match status" value="1"/>
</dbReference>
<feature type="binding site" description="axial binding residue" evidence="19">
    <location>
        <position position="196"/>
    </location>
    <ligand>
        <name>heme b</name>
        <dbReference type="ChEBI" id="CHEBI:60344"/>
        <label>b566</label>
    </ligand>
    <ligandPart>
        <name>Fe</name>
        <dbReference type="ChEBI" id="CHEBI:18248"/>
    </ligandPart>
</feature>
<evidence type="ECO:0000256" key="4">
    <source>
        <dbReference type="ARBA" id="ARBA00013531"/>
    </source>
</evidence>
<keyword evidence="11 20" id="KW-0249">Electron transport</keyword>
<evidence type="ECO:0000313" key="23">
    <source>
        <dbReference type="EMBL" id="AFE62081.1"/>
    </source>
</evidence>
<dbReference type="SUPFAM" id="SSF81648">
    <property type="entry name" value="a domain/subunit of cytochrome bc1 complex (Ubiquinol-cytochrome c reductase)"/>
    <property type="match status" value="1"/>
</dbReference>
<evidence type="ECO:0000256" key="11">
    <source>
        <dbReference type="ARBA" id="ARBA00022982"/>
    </source>
</evidence>
<evidence type="ECO:0000256" key="1">
    <source>
        <dbReference type="ARBA" id="ARBA00002566"/>
    </source>
</evidence>
<dbReference type="InterPro" id="IPR027387">
    <property type="entry name" value="Cytb/b6-like_sf"/>
</dbReference>
<protein>
    <recommendedName>
        <fullName evidence="4 20">Cytochrome b</fullName>
    </recommendedName>
</protein>
<dbReference type="PANTHER" id="PTHR19271">
    <property type="entry name" value="CYTOCHROME B"/>
    <property type="match status" value="1"/>
</dbReference>
<feature type="transmembrane region" description="Helical" evidence="20">
    <location>
        <begin position="320"/>
        <end position="341"/>
    </location>
</feature>
<dbReference type="AlphaFoldDB" id="A0A0A6Z561"/>
<feature type="transmembrane region" description="Helical" evidence="20">
    <location>
        <begin position="113"/>
        <end position="133"/>
    </location>
</feature>
<dbReference type="GO" id="GO:0046872">
    <property type="term" value="F:metal ion binding"/>
    <property type="evidence" value="ECO:0007669"/>
    <property type="project" value="UniProtKB-UniRule"/>
</dbReference>
<feature type="transmembrane region" description="Helical" evidence="20">
    <location>
        <begin position="29"/>
        <end position="52"/>
    </location>
</feature>
<dbReference type="InterPro" id="IPR048260">
    <property type="entry name" value="Cytochrome_b_C_euk/bac"/>
</dbReference>
<name>A0A0A6Z561_9PLEU</name>
<feature type="transmembrane region" description="Helical" evidence="20">
    <location>
        <begin position="87"/>
        <end position="107"/>
    </location>
</feature>
<keyword evidence="5 20" id="KW-0813">Transport</keyword>
<organism evidence="23">
    <name type="scientific">Samaris cristatus</name>
    <name type="common">cockatoo righteye flounder</name>
    <dbReference type="NCBI Taxonomy" id="366934"/>
    <lineage>
        <taxon>Eukaryota</taxon>
        <taxon>Metazoa</taxon>
        <taxon>Chordata</taxon>
        <taxon>Craniata</taxon>
        <taxon>Vertebrata</taxon>
        <taxon>Euteleostomi</taxon>
        <taxon>Actinopterygii</taxon>
        <taxon>Neopterygii</taxon>
        <taxon>Teleostei</taxon>
        <taxon>Neoteleostei</taxon>
        <taxon>Acanthomorphata</taxon>
        <taxon>Carangaria</taxon>
        <taxon>Pleuronectiformes</taxon>
        <taxon>Pleuronectoidei</taxon>
        <taxon>Samaridae</taxon>
        <taxon>Samaris</taxon>
    </lineage>
</organism>
<evidence type="ECO:0000256" key="6">
    <source>
        <dbReference type="ARBA" id="ARBA00022617"/>
    </source>
</evidence>
<evidence type="ECO:0000256" key="8">
    <source>
        <dbReference type="ARBA" id="ARBA00022692"/>
    </source>
</evidence>
<gene>
    <name evidence="23" type="primary">CYTB</name>
</gene>
<dbReference type="GO" id="GO:0005743">
    <property type="term" value="C:mitochondrial inner membrane"/>
    <property type="evidence" value="ECO:0007669"/>
    <property type="project" value="UniProtKB-SubCell"/>
</dbReference>
<dbReference type="GO" id="GO:0016491">
    <property type="term" value="F:oxidoreductase activity"/>
    <property type="evidence" value="ECO:0007669"/>
    <property type="project" value="UniProtKB-UniRule"/>
</dbReference>
<evidence type="ECO:0000256" key="17">
    <source>
        <dbReference type="ARBA" id="ARBA00061233"/>
    </source>
</evidence>
<evidence type="ECO:0000256" key="19">
    <source>
        <dbReference type="PIRSR" id="PIRSR038885-2"/>
    </source>
</evidence>
<dbReference type="InterPro" id="IPR030689">
    <property type="entry name" value="Cytochrome_b"/>
</dbReference>
<comment type="cofactor">
    <cofactor evidence="19">
        <name>heme</name>
        <dbReference type="ChEBI" id="CHEBI:30413"/>
    </cofactor>
    <text evidence="19">Binds 2 heme groups non-covalently.</text>
</comment>
<comment type="function">
    <text evidence="1 20">Component of the ubiquinol-cytochrome c reductase complex (complex III or cytochrome b-c1 complex) that is part of the mitochondrial respiratory chain. The b-c1 complex mediates electron transfer from ubiquinol to cytochrome c. Contributes to the generation of a proton gradient across the mitochondrial membrane that is then used for ATP synthesis.</text>
</comment>
<feature type="binding site" description="axial binding residue" evidence="19">
    <location>
        <position position="182"/>
    </location>
    <ligand>
        <name>heme b</name>
        <dbReference type="ChEBI" id="CHEBI:60344"/>
        <label>b562</label>
    </ligand>
    <ligandPart>
        <name>Fe</name>
        <dbReference type="ChEBI" id="CHEBI:18248"/>
    </ligandPart>
</feature>
<dbReference type="InterPro" id="IPR016174">
    <property type="entry name" value="Di-haem_cyt_TM"/>
</dbReference>
<evidence type="ECO:0000256" key="18">
    <source>
        <dbReference type="PIRSR" id="PIRSR038885-1"/>
    </source>
</evidence>
<comment type="subcellular location">
    <subcellularLocation>
        <location evidence="2">Mitochondrion inner membrane</location>
        <topology evidence="2">Multi-pass membrane protein</topology>
    </subcellularLocation>
</comment>
<sequence>MTSLRKHHPILKIANDALVDLPAPSNISVWWNFGSLLGLCLATQILTGLFLAMHYTADIATAFASVTHICRDVNYGWLIRNMHANGASFFFICIYLHIARGLYYGSYLYKETWNTGVILLLLVMATAFVGYVLPWGQMSFWGATVITNLLSAVPYLGNDLVQWIWGGFSVDNATLTRFFAFHFLLPFIVAAAIVLHLLFLHETGSNNPMGLNSDADKISFHPYFSYKDLLGFAIMLIALTSLALFTPNALGDPDNFTPANPLVTPPHIKPEWYFLFAYAILRSIPNKLGGVLALLSAILVLMVVPMVHTSKQRGLTFRPITQFLFWSLAADVIILTWIGGMPVEHPYIIIGQLASVLYFLLFLVLIPMAGWLENKTLNWT</sequence>
<evidence type="ECO:0000256" key="5">
    <source>
        <dbReference type="ARBA" id="ARBA00022448"/>
    </source>
</evidence>
<evidence type="ECO:0000256" key="16">
    <source>
        <dbReference type="ARBA" id="ARBA00023136"/>
    </source>
</evidence>
<comment type="subunit">
    <text evidence="3">The cytochrome bc1 complex contains 3 respiratory subunits (MT-CYB, CYC1 and UQCRFS1), 2 core proteins (UQCRC1 and UQCRC2) and probably 6 low-molecular weight proteins.</text>
</comment>
<proteinExistence type="inferred from homology"/>
<dbReference type="GO" id="GO:0008121">
    <property type="term" value="F:quinol-cytochrome-c reductase activity"/>
    <property type="evidence" value="ECO:0007669"/>
    <property type="project" value="InterPro"/>
</dbReference>
<keyword evidence="9 19" id="KW-0479">Metal-binding</keyword>
<keyword evidence="10" id="KW-0999">Mitochondrion inner membrane</keyword>
<evidence type="ECO:0000256" key="20">
    <source>
        <dbReference type="RuleBase" id="RU362117"/>
    </source>
</evidence>
<dbReference type="GeneID" id="22548006"/>
<dbReference type="PROSITE" id="PS51003">
    <property type="entry name" value="CYTB_CTER"/>
    <property type="match status" value="1"/>
</dbReference>
<feature type="transmembrane region" description="Helical" evidence="20">
    <location>
        <begin position="229"/>
        <end position="250"/>
    </location>
</feature>
<keyword evidence="16 20" id="KW-0472">Membrane</keyword>
<comment type="cofactor">
    <cofactor evidence="20">
        <name>heme b</name>
        <dbReference type="ChEBI" id="CHEBI:60344"/>
    </cofactor>
    <text evidence="20">Binds 2 heme groups non-covalently.</text>
</comment>
<feature type="transmembrane region" description="Helical" evidence="20">
    <location>
        <begin position="288"/>
        <end position="308"/>
    </location>
</feature>
<dbReference type="GO" id="GO:0045275">
    <property type="term" value="C:respiratory chain complex III"/>
    <property type="evidence" value="ECO:0007669"/>
    <property type="project" value="InterPro"/>
</dbReference>